<sequence>MTGSILERGLTLFAFAVLLVFLGVLIAYVPRLDLGGVILATVLLAGYDLFLHRPPK</sequence>
<organism evidence="2 3">
    <name type="scientific">Fulvimarina manganoxydans</name>
    <dbReference type="NCBI Taxonomy" id="937218"/>
    <lineage>
        <taxon>Bacteria</taxon>
        <taxon>Pseudomonadati</taxon>
        <taxon>Pseudomonadota</taxon>
        <taxon>Alphaproteobacteria</taxon>
        <taxon>Hyphomicrobiales</taxon>
        <taxon>Aurantimonadaceae</taxon>
        <taxon>Fulvimarina</taxon>
    </lineage>
</organism>
<proteinExistence type="predicted"/>
<dbReference type="STRING" id="937218.SAMN06297251_103216"/>
<keyword evidence="3" id="KW-1185">Reference proteome</keyword>
<dbReference type="RefSeq" id="WP_170923171.1">
    <property type="nucleotide sequence ID" value="NZ_FWXR01000003.1"/>
</dbReference>
<name>A0A1W1ZYF4_9HYPH</name>
<reference evidence="2 3" key="1">
    <citation type="submission" date="2017-04" db="EMBL/GenBank/DDBJ databases">
        <authorList>
            <person name="Afonso C.L."/>
            <person name="Miller P.J."/>
            <person name="Scott M.A."/>
            <person name="Spackman E."/>
            <person name="Goraichik I."/>
            <person name="Dimitrov K.M."/>
            <person name="Suarez D.L."/>
            <person name="Swayne D.E."/>
        </authorList>
    </citation>
    <scope>NUCLEOTIDE SEQUENCE [LARGE SCALE GENOMIC DNA]</scope>
    <source>
        <strain evidence="2 3">CGMCC 1.10972</strain>
    </source>
</reference>
<keyword evidence="1" id="KW-0812">Transmembrane</keyword>
<evidence type="ECO:0000313" key="2">
    <source>
        <dbReference type="EMBL" id="SMC53430.1"/>
    </source>
</evidence>
<protein>
    <submittedName>
        <fullName evidence="2">Uncharacterized protein</fullName>
    </submittedName>
</protein>
<accession>A0A1W1ZYF4</accession>
<keyword evidence="1" id="KW-1133">Transmembrane helix</keyword>
<feature type="transmembrane region" description="Helical" evidence="1">
    <location>
        <begin position="9"/>
        <end position="28"/>
    </location>
</feature>
<evidence type="ECO:0000256" key="1">
    <source>
        <dbReference type="SAM" id="Phobius"/>
    </source>
</evidence>
<keyword evidence="1" id="KW-0472">Membrane</keyword>
<evidence type="ECO:0000313" key="3">
    <source>
        <dbReference type="Proteomes" id="UP000192656"/>
    </source>
</evidence>
<dbReference type="Proteomes" id="UP000192656">
    <property type="component" value="Unassembled WGS sequence"/>
</dbReference>
<dbReference type="AlphaFoldDB" id="A0A1W1ZYF4"/>
<gene>
    <name evidence="2" type="ORF">SAMN06297251_103216</name>
</gene>
<dbReference type="EMBL" id="FWXR01000003">
    <property type="protein sequence ID" value="SMC53430.1"/>
    <property type="molecule type" value="Genomic_DNA"/>
</dbReference>
<feature type="transmembrane region" description="Helical" evidence="1">
    <location>
        <begin position="34"/>
        <end position="51"/>
    </location>
</feature>